<accession>A0A7X2LX65</accession>
<dbReference type="RefSeq" id="WP_154307370.1">
    <property type="nucleotide sequence ID" value="NZ_WKKI01000013.1"/>
</dbReference>
<dbReference type="InterPro" id="IPR005268">
    <property type="entry name" value="CHP00725"/>
</dbReference>
<keyword evidence="1" id="KW-0175">Coiled coil</keyword>
<name>A0A7X2LX65_9BACI</name>
<dbReference type="AlphaFoldDB" id="A0A7X2LX65"/>
<dbReference type="GO" id="GO:0005829">
    <property type="term" value="C:cytosol"/>
    <property type="evidence" value="ECO:0007669"/>
    <property type="project" value="TreeGrafter"/>
</dbReference>
<evidence type="ECO:0000256" key="1">
    <source>
        <dbReference type="SAM" id="Coils"/>
    </source>
</evidence>
<sequence>MKRIAVIGQSGEISENTKILAEEAGAEVAKRGAVLLTGGGSGVMEGASKGAKEAGGLVIGILAGDNTDVANEYLDVPITTGLPFDYRSLILVHSADAIIMICGGNGTLGELSAAYMNRKPVVVLESSGGWSTRLKESAFEGCYLDERRTVEIQYADSAAAAVERAFEKLEEEMVIMRNTGTRGQAPCPGLPGQSACPSVPLAAEGSDSF</sequence>
<organism evidence="3 4">
    <name type="scientific">Metabacillus lacus</name>
    <dbReference type="NCBI Taxonomy" id="1983721"/>
    <lineage>
        <taxon>Bacteria</taxon>
        <taxon>Bacillati</taxon>
        <taxon>Bacillota</taxon>
        <taxon>Bacilli</taxon>
        <taxon>Bacillales</taxon>
        <taxon>Bacillaceae</taxon>
        <taxon>Metabacillus</taxon>
    </lineage>
</organism>
<dbReference type="Proteomes" id="UP000448867">
    <property type="component" value="Unassembled WGS sequence"/>
</dbReference>
<dbReference type="OrthoDB" id="9794907at2"/>
<dbReference type="Gene3D" id="3.40.50.450">
    <property type="match status" value="1"/>
</dbReference>
<feature type="region of interest" description="Disordered" evidence="2">
    <location>
        <begin position="186"/>
        <end position="209"/>
    </location>
</feature>
<dbReference type="InterPro" id="IPR041164">
    <property type="entry name" value="LDcluster4"/>
</dbReference>
<dbReference type="Pfam" id="PF18306">
    <property type="entry name" value="LDcluster4"/>
    <property type="match status" value="1"/>
</dbReference>
<comment type="caution">
    <text evidence="3">The sequence shown here is derived from an EMBL/GenBank/DDBJ whole genome shotgun (WGS) entry which is preliminary data.</text>
</comment>
<gene>
    <name evidence="3" type="ORF">GJU40_08705</name>
</gene>
<keyword evidence="4" id="KW-1185">Reference proteome</keyword>
<evidence type="ECO:0000313" key="4">
    <source>
        <dbReference type="Proteomes" id="UP000448867"/>
    </source>
</evidence>
<reference evidence="3 4" key="1">
    <citation type="submission" date="2019-11" db="EMBL/GenBank/DDBJ databases">
        <title>Bacillus lacus genome.</title>
        <authorList>
            <person name="Allen C.J."/>
            <person name="Newman J.D."/>
        </authorList>
    </citation>
    <scope>NUCLEOTIDE SEQUENCE [LARGE SCALE GENOMIC DNA]</scope>
    <source>
        <strain evidence="3 4">KCTC 33946</strain>
    </source>
</reference>
<dbReference type="InterPro" id="IPR052341">
    <property type="entry name" value="LOG_family_nucleotidases"/>
</dbReference>
<dbReference type="NCBIfam" id="TIGR00725">
    <property type="entry name" value="TIGR00725 family protein"/>
    <property type="match status" value="1"/>
</dbReference>
<proteinExistence type="predicted"/>
<dbReference type="PANTHER" id="PTHR43393:SF3">
    <property type="entry name" value="LYSINE DECARBOXYLASE-LIKE PROTEIN"/>
    <property type="match status" value="1"/>
</dbReference>
<dbReference type="SUPFAM" id="SSF102405">
    <property type="entry name" value="MCP/YpsA-like"/>
    <property type="match status" value="1"/>
</dbReference>
<feature type="coiled-coil region" evidence="1">
    <location>
        <begin position="152"/>
        <end position="179"/>
    </location>
</feature>
<dbReference type="PANTHER" id="PTHR43393">
    <property type="entry name" value="CYTOKININ RIBOSIDE 5'-MONOPHOSPHATE PHOSPHORIBOHYDROLASE"/>
    <property type="match status" value="1"/>
</dbReference>
<evidence type="ECO:0000313" key="3">
    <source>
        <dbReference type="EMBL" id="MRX72230.1"/>
    </source>
</evidence>
<protein>
    <submittedName>
        <fullName evidence="3">TIGR00725 family protein</fullName>
    </submittedName>
</protein>
<dbReference type="EMBL" id="WKKI01000013">
    <property type="protein sequence ID" value="MRX72230.1"/>
    <property type="molecule type" value="Genomic_DNA"/>
</dbReference>
<evidence type="ECO:0000256" key="2">
    <source>
        <dbReference type="SAM" id="MobiDB-lite"/>
    </source>
</evidence>